<dbReference type="GO" id="GO:0016491">
    <property type="term" value="F:oxidoreductase activity"/>
    <property type="evidence" value="ECO:0007669"/>
    <property type="project" value="UniProtKB-KW"/>
</dbReference>
<protein>
    <submittedName>
        <fullName evidence="7">Thioredoxin domain-containing protein</fullName>
    </submittedName>
</protein>
<dbReference type="PANTHER" id="PTHR13887:SF14">
    <property type="entry name" value="DISULFIDE BOND FORMATION PROTEIN D"/>
    <property type="match status" value="1"/>
</dbReference>
<accession>A0A8J7Z886</accession>
<dbReference type="EMBL" id="WVIE01000014">
    <property type="protein sequence ID" value="NDJ18193.1"/>
    <property type="molecule type" value="Genomic_DNA"/>
</dbReference>
<evidence type="ECO:0000256" key="2">
    <source>
        <dbReference type="ARBA" id="ARBA00023002"/>
    </source>
</evidence>
<comment type="caution">
    <text evidence="7">The sequence shown here is derived from an EMBL/GenBank/DDBJ whole genome shotgun (WGS) entry which is preliminary data.</text>
</comment>
<dbReference type="InterPro" id="IPR013766">
    <property type="entry name" value="Thioredoxin_domain"/>
</dbReference>
<evidence type="ECO:0000259" key="6">
    <source>
        <dbReference type="PROSITE" id="PS51352"/>
    </source>
</evidence>
<feature type="signal peptide" evidence="5">
    <location>
        <begin position="1"/>
        <end position="26"/>
    </location>
</feature>
<dbReference type="PROSITE" id="PS51257">
    <property type="entry name" value="PROKAR_LIPOPROTEIN"/>
    <property type="match status" value="1"/>
</dbReference>
<feature type="domain" description="Thioredoxin" evidence="6">
    <location>
        <begin position="39"/>
        <end position="247"/>
    </location>
</feature>
<evidence type="ECO:0000256" key="1">
    <source>
        <dbReference type="ARBA" id="ARBA00022729"/>
    </source>
</evidence>
<feature type="chain" id="PRO_5035209834" evidence="5">
    <location>
        <begin position="27"/>
        <end position="247"/>
    </location>
</feature>
<dbReference type="AlphaFoldDB" id="A0A8J7Z886"/>
<dbReference type="Gene3D" id="3.40.30.10">
    <property type="entry name" value="Glutaredoxin"/>
    <property type="match status" value="1"/>
</dbReference>
<keyword evidence="3" id="KW-1015">Disulfide bond</keyword>
<evidence type="ECO:0000256" key="5">
    <source>
        <dbReference type="SAM" id="SignalP"/>
    </source>
</evidence>
<keyword evidence="2" id="KW-0560">Oxidoreductase</keyword>
<keyword evidence="1 5" id="KW-0732">Signal</keyword>
<dbReference type="PROSITE" id="PS51352">
    <property type="entry name" value="THIOREDOXIN_2"/>
    <property type="match status" value="1"/>
</dbReference>
<dbReference type="InterPro" id="IPR001853">
    <property type="entry name" value="DSBA-like_thioredoxin_dom"/>
</dbReference>
<proteinExistence type="predicted"/>
<gene>
    <name evidence="7" type="ORF">GS601_12980</name>
</gene>
<dbReference type="InterPro" id="IPR036249">
    <property type="entry name" value="Thioredoxin-like_sf"/>
</dbReference>
<dbReference type="Proteomes" id="UP000646053">
    <property type="component" value="Unassembled WGS sequence"/>
</dbReference>
<evidence type="ECO:0000256" key="3">
    <source>
        <dbReference type="ARBA" id="ARBA00023157"/>
    </source>
</evidence>
<evidence type="ECO:0000313" key="8">
    <source>
        <dbReference type="Proteomes" id="UP000646053"/>
    </source>
</evidence>
<evidence type="ECO:0000313" key="7">
    <source>
        <dbReference type="EMBL" id="NDJ18193.1"/>
    </source>
</evidence>
<evidence type="ECO:0000256" key="4">
    <source>
        <dbReference type="ARBA" id="ARBA00023284"/>
    </source>
</evidence>
<keyword evidence="8" id="KW-1185">Reference proteome</keyword>
<reference evidence="7" key="1">
    <citation type="submission" date="2019-12" db="EMBL/GenBank/DDBJ databases">
        <title>High-Quality draft genome sequences of three cyanobacteria isolated from the limestone walls of the Old Cathedral of Coimbra.</title>
        <authorList>
            <person name="Tiago I."/>
            <person name="Soares F."/>
            <person name="Portugal A."/>
        </authorList>
    </citation>
    <scope>NUCLEOTIDE SEQUENCE</scope>
    <source>
        <strain evidence="7">A</strain>
    </source>
</reference>
<organism evidence="7 8">
    <name type="scientific">Myxacorys almedinensis A</name>
    <dbReference type="NCBI Taxonomy" id="2690445"/>
    <lineage>
        <taxon>Bacteria</taxon>
        <taxon>Bacillati</taxon>
        <taxon>Cyanobacteriota</taxon>
        <taxon>Cyanophyceae</taxon>
        <taxon>Leptolyngbyales</taxon>
        <taxon>Leptolyngbyaceae</taxon>
        <taxon>Myxacorys</taxon>
        <taxon>Myxacorys almedinensis</taxon>
    </lineage>
</organism>
<keyword evidence="4" id="KW-0676">Redox-active center</keyword>
<dbReference type="SUPFAM" id="SSF52833">
    <property type="entry name" value="Thioredoxin-like"/>
    <property type="match status" value="1"/>
</dbReference>
<dbReference type="Pfam" id="PF01323">
    <property type="entry name" value="DSBA"/>
    <property type="match status" value="1"/>
</dbReference>
<dbReference type="PANTHER" id="PTHR13887">
    <property type="entry name" value="GLUTATHIONE S-TRANSFERASE KAPPA"/>
    <property type="match status" value="1"/>
</dbReference>
<name>A0A8J7Z886_9CYAN</name>
<sequence>MRTMKHLAGVVLLSLALFSCSGSVNADNAINPQMEEQVLQIIRKHPEVILESVQAYQKQQQDDQRKAQQSFIQTLQQNPKVVIGKSPTKGATQSKAVLVEFSDFQCPYCATASKTLKQFMTKHSSNVTLVYKHFPLTSIHAQALPAAKAAWAAGEQGKFWEFHDALFAQQQKLGETFYVETAKKLGLEMERFNRDRTGQAVETAIAADVDLAEKLGIEGTPFFVMNGRTFSGAVELAELETTLAQVK</sequence>